<dbReference type="InterPro" id="IPR036866">
    <property type="entry name" value="RibonucZ/Hydroxyglut_hydro"/>
</dbReference>
<evidence type="ECO:0000259" key="4">
    <source>
        <dbReference type="SMART" id="SM00849"/>
    </source>
</evidence>
<comment type="caution">
    <text evidence="5">The sequence shown here is derived from an EMBL/GenBank/DDBJ whole genome shotgun (WGS) entry which is preliminary data.</text>
</comment>
<dbReference type="InterPro" id="IPR001279">
    <property type="entry name" value="Metallo-B-lactamas"/>
</dbReference>
<dbReference type="CDD" id="cd07731">
    <property type="entry name" value="ComA-like_MBL-fold"/>
    <property type="match status" value="1"/>
</dbReference>
<comment type="function">
    <text evidence="2">Counteracts the endogenous Pycsar antiviral defense system. Phosphodiesterase that enables metal-dependent hydrolysis of host cyclic nucleotide Pycsar defense signals such as cCMP and cUMP.</text>
</comment>
<protein>
    <submittedName>
        <fullName evidence="5">ComEC/Rec2 family competence protein</fullName>
    </submittedName>
</protein>
<dbReference type="EMBL" id="JBHUMM010000045">
    <property type="protein sequence ID" value="MFD2673606.1"/>
    <property type="molecule type" value="Genomic_DNA"/>
</dbReference>
<dbReference type="Proteomes" id="UP001597497">
    <property type="component" value="Unassembled WGS sequence"/>
</dbReference>
<evidence type="ECO:0000313" key="6">
    <source>
        <dbReference type="Proteomes" id="UP001597497"/>
    </source>
</evidence>
<dbReference type="Pfam" id="PF00753">
    <property type="entry name" value="Lactamase_B"/>
    <property type="match status" value="1"/>
</dbReference>
<name>A0ABW5REV8_9BACL</name>
<dbReference type="PANTHER" id="PTHR30619:SF1">
    <property type="entry name" value="RECOMBINATION PROTEIN 2"/>
    <property type="match status" value="1"/>
</dbReference>
<accession>A0ABW5REV8</accession>
<evidence type="ECO:0000256" key="1">
    <source>
        <dbReference type="ARBA" id="ARBA00034221"/>
    </source>
</evidence>
<gene>
    <name evidence="5" type="ORF">ACFSUC_18815</name>
</gene>
<evidence type="ECO:0000313" key="5">
    <source>
        <dbReference type="EMBL" id="MFD2673606.1"/>
    </source>
</evidence>
<evidence type="ECO:0000256" key="2">
    <source>
        <dbReference type="ARBA" id="ARBA00034301"/>
    </source>
</evidence>
<dbReference type="Gene3D" id="3.60.15.10">
    <property type="entry name" value="Ribonuclease Z/Hydroxyacylglutathione hydrolase-like"/>
    <property type="match status" value="1"/>
</dbReference>
<reference evidence="6" key="1">
    <citation type="journal article" date="2019" name="Int. J. Syst. Evol. Microbiol.">
        <title>The Global Catalogue of Microorganisms (GCM) 10K type strain sequencing project: providing services to taxonomists for standard genome sequencing and annotation.</title>
        <authorList>
            <consortium name="The Broad Institute Genomics Platform"/>
            <consortium name="The Broad Institute Genome Sequencing Center for Infectious Disease"/>
            <person name="Wu L."/>
            <person name="Ma J."/>
        </authorList>
    </citation>
    <scope>NUCLEOTIDE SEQUENCE [LARGE SCALE GENOMIC DNA]</scope>
    <source>
        <strain evidence="6">KCTC 33676</strain>
    </source>
</reference>
<organism evidence="5 6">
    <name type="scientific">Marinicrinis sediminis</name>
    <dbReference type="NCBI Taxonomy" id="1652465"/>
    <lineage>
        <taxon>Bacteria</taxon>
        <taxon>Bacillati</taxon>
        <taxon>Bacillota</taxon>
        <taxon>Bacilli</taxon>
        <taxon>Bacillales</taxon>
        <taxon>Paenibacillaceae</taxon>
    </lineage>
</organism>
<dbReference type="InterPro" id="IPR052159">
    <property type="entry name" value="Competence_DNA_uptake"/>
</dbReference>
<dbReference type="PANTHER" id="PTHR30619">
    <property type="entry name" value="DNA INTERNALIZATION/COMPETENCE PROTEIN COMEC/REC2"/>
    <property type="match status" value="1"/>
</dbReference>
<evidence type="ECO:0000256" key="3">
    <source>
        <dbReference type="ARBA" id="ARBA00048505"/>
    </source>
</evidence>
<dbReference type="RefSeq" id="WP_379931192.1">
    <property type="nucleotide sequence ID" value="NZ_JBHUMM010000045.1"/>
</dbReference>
<proteinExistence type="predicted"/>
<keyword evidence="6" id="KW-1185">Reference proteome</keyword>
<comment type="catalytic activity">
    <reaction evidence="1">
        <text>3',5'-cyclic CMP + H2O = CMP + H(+)</text>
        <dbReference type="Rhea" id="RHEA:72675"/>
        <dbReference type="ChEBI" id="CHEBI:15377"/>
        <dbReference type="ChEBI" id="CHEBI:15378"/>
        <dbReference type="ChEBI" id="CHEBI:58003"/>
        <dbReference type="ChEBI" id="CHEBI:60377"/>
    </reaction>
    <physiologicalReaction direction="left-to-right" evidence="1">
        <dbReference type="Rhea" id="RHEA:72676"/>
    </physiologicalReaction>
</comment>
<sequence length="330" mass="37344">MYPFVPIRKRKYGLKRFVLLLLMMLLVLSGCGARYASPMMATSDAPYRIQSVIDEKAFFDRSRDEGQLAIRYFHLTDREKSGDAILIESPDGEKMLIDAGYVPTGKKLDQYLNRLDVSKLDVAVATHPHHDHIGGYLELLQTQEIGQLLMPDLSNRTSTYQKFMKLVEKNDIEVHYAEEGTNFMLGSSVQIEVLNPPKGTTGKWAGSLNTAQMNNRCLVMKLTYGDRTFLFTCDIYRQAEHALTAKYTDQLNVDVLHAPHHGDNTSSSIPFIYTVQPKVTLISSHERYSSRVYSSYEEAGSRVFMTGEHGNLLILTDGYDIQIVSQQDPD</sequence>
<dbReference type="InterPro" id="IPR035681">
    <property type="entry name" value="ComA-like_MBL"/>
</dbReference>
<dbReference type="SMART" id="SM00849">
    <property type="entry name" value="Lactamase_B"/>
    <property type="match status" value="1"/>
</dbReference>
<feature type="domain" description="Metallo-beta-lactamase" evidence="4">
    <location>
        <begin position="81"/>
        <end position="285"/>
    </location>
</feature>
<dbReference type="SUPFAM" id="SSF56281">
    <property type="entry name" value="Metallo-hydrolase/oxidoreductase"/>
    <property type="match status" value="1"/>
</dbReference>
<comment type="catalytic activity">
    <reaction evidence="3">
        <text>3',5'-cyclic UMP + H2O = UMP + H(+)</text>
        <dbReference type="Rhea" id="RHEA:70575"/>
        <dbReference type="ChEBI" id="CHEBI:15377"/>
        <dbReference type="ChEBI" id="CHEBI:15378"/>
        <dbReference type="ChEBI" id="CHEBI:57865"/>
        <dbReference type="ChEBI" id="CHEBI:184387"/>
    </reaction>
    <physiologicalReaction direction="left-to-right" evidence="3">
        <dbReference type="Rhea" id="RHEA:70576"/>
    </physiologicalReaction>
</comment>